<feature type="compositionally biased region" description="Polar residues" evidence="14">
    <location>
        <begin position="344"/>
        <end position="356"/>
    </location>
</feature>
<keyword evidence="13" id="KW-0131">Cell cycle</keyword>
<dbReference type="GO" id="GO:0006281">
    <property type="term" value="P:DNA repair"/>
    <property type="evidence" value="ECO:0007669"/>
    <property type="project" value="UniProtKB-KW"/>
</dbReference>
<protein>
    <recommendedName>
        <fullName evidence="3">Mediator of DNA damage checkpoint protein 1</fullName>
    </recommendedName>
</protein>
<dbReference type="PANTHER" id="PTHR23196:SF34">
    <property type="entry name" value="MEDIATOR OF DNA DAMAGE CHECKPOINT PROTEIN 1"/>
    <property type="match status" value="1"/>
</dbReference>
<feature type="compositionally biased region" description="Polar residues" evidence="14">
    <location>
        <begin position="1523"/>
        <end position="1537"/>
    </location>
</feature>
<feature type="compositionally biased region" description="Polar residues" evidence="14">
    <location>
        <begin position="1149"/>
        <end position="1163"/>
    </location>
</feature>
<feature type="compositionally biased region" description="Polar residues" evidence="14">
    <location>
        <begin position="191"/>
        <end position="210"/>
    </location>
</feature>
<feature type="region of interest" description="Disordered" evidence="14">
    <location>
        <begin position="895"/>
        <end position="928"/>
    </location>
</feature>
<dbReference type="Proteomes" id="UP000504618">
    <property type="component" value="Unplaced"/>
</dbReference>
<feature type="compositionally biased region" description="Polar residues" evidence="14">
    <location>
        <begin position="1029"/>
        <end position="1046"/>
    </location>
</feature>
<evidence type="ECO:0000313" key="18">
    <source>
        <dbReference type="RefSeq" id="XP_024871870.1"/>
    </source>
</evidence>
<dbReference type="InterPro" id="IPR000253">
    <property type="entry name" value="FHA_dom"/>
</dbReference>
<dbReference type="PROSITE" id="PS50006">
    <property type="entry name" value="FHA_DOMAIN"/>
    <property type="match status" value="1"/>
</dbReference>
<feature type="compositionally biased region" description="Basic and acidic residues" evidence="14">
    <location>
        <begin position="480"/>
        <end position="496"/>
    </location>
</feature>
<feature type="region of interest" description="Disordered" evidence="14">
    <location>
        <begin position="983"/>
        <end position="1087"/>
    </location>
</feature>
<keyword evidence="9" id="KW-0832">Ubl conjugation</keyword>
<keyword evidence="10" id="KW-0007">Acetylation</keyword>
<evidence type="ECO:0000256" key="9">
    <source>
        <dbReference type="ARBA" id="ARBA00022843"/>
    </source>
</evidence>
<reference evidence="18" key="1">
    <citation type="submission" date="2025-08" db="UniProtKB">
        <authorList>
            <consortium name="RefSeq"/>
        </authorList>
    </citation>
    <scope>IDENTIFICATION</scope>
    <source>
        <tissue evidence="18">Whole body</tissue>
    </source>
</reference>
<dbReference type="Pfam" id="PF16589">
    <property type="entry name" value="BRCT_2"/>
    <property type="match status" value="1"/>
</dbReference>
<dbReference type="SMART" id="SM00292">
    <property type="entry name" value="BRCT"/>
    <property type="match status" value="2"/>
</dbReference>
<keyword evidence="8" id="KW-0227">DNA damage</keyword>
<feature type="compositionally biased region" description="Polar residues" evidence="14">
    <location>
        <begin position="669"/>
        <end position="691"/>
    </location>
</feature>
<evidence type="ECO:0000256" key="13">
    <source>
        <dbReference type="ARBA" id="ARBA00023306"/>
    </source>
</evidence>
<feature type="region of interest" description="Disordered" evidence="14">
    <location>
        <begin position="136"/>
        <end position="210"/>
    </location>
</feature>
<dbReference type="InterPro" id="IPR008984">
    <property type="entry name" value="SMAD_FHA_dom_sf"/>
</dbReference>
<dbReference type="CDD" id="cd18432">
    <property type="entry name" value="BRCT_PAXIP1_rpt6_like"/>
    <property type="match status" value="1"/>
</dbReference>
<dbReference type="InterPro" id="IPR051579">
    <property type="entry name" value="DDR_Transcriptional_Reg"/>
</dbReference>
<gene>
    <name evidence="18" type="primary">LOC112454605</name>
</gene>
<feature type="region of interest" description="Disordered" evidence="14">
    <location>
        <begin position="705"/>
        <end position="727"/>
    </location>
</feature>
<feature type="compositionally biased region" description="Basic and acidic residues" evidence="14">
    <location>
        <begin position="1164"/>
        <end position="1173"/>
    </location>
</feature>
<dbReference type="Gene3D" id="3.40.50.10190">
    <property type="entry name" value="BRCT domain"/>
    <property type="match status" value="2"/>
</dbReference>
<feature type="region of interest" description="Disordered" evidence="14">
    <location>
        <begin position="336"/>
        <end position="362"/>
    </location>
</feature>
<dbReference type="CDD" id="cd00060">
    <property type="entry name" value="FHA"/>
    <property type="match status" value="1"/>
</dbReference>
<dbReference type="OrthoDB" id="342264at2759"/>
<evidence type="ECO:0000256" key="12">
    <source>
        <dbReference type="ARBA" id="ARBA00023242"/>
    </source>
</evidence>
<evidence type="ECO:0000256" key="2">
    <source>
        <dbReference type="ARBA" id="ARBA00004286"/>
    </source>
</evidence>
<feature type="compositionally biased region" description="Basic residues" evidence="14">
    <location>
        <begin position="1133"/>
        <end position="1146"/>
    </location>
</feature>
<feature type="region of interest" description="Disordered" evidence="14">
    <location>
        <begin position="474"/>
        <end position="539"/>
    </location>
</feature>
<keyword evidence="6" id="KW-0597">Phosphoprotein</keyword>
<dbReference type="SUPFAM" id="SSF52113">
    <property type="entry name" value="BRCT domain"/>
    <property type="match status" value="1"/>
</dbReference>
<evidence type="ECO:0000256" key="6">
    <source>
        <dbReference type="ARBA" id="ARBA00022553"/>
    </source>
</evidence>
<evidence type="ECO:0000313" key="17">
    <source>
        <dbReference type="Proteomes" id="UP000504618"/>
    </source>
</evidence>
<proteinExistence type="predicted"/>
<dbReference type="InterPro" id="IPR001357">
    <property type="entry name" value="BRCT_dom"/>
</dbReference>
<feature type="compositionally biased region" description="Low complexity" evidence="14">
    <location>
        <begin position="512"/>
        <end position="527"/>
    </location>
</feature>
<comment type="subcellular location">
    <subcellularLocation>
        <location evidence="2">Chromosome</location>
    </subcellularLocation>
    <subcellularLocation>
        <location evidence="1">Nucleus</location>
    </subcellularLocation>
</comment>
<evidence type="ECO:0000256" key="11">
    <source>
        <dbReference type="ARBA" id="ARBA00023204"/>
    </source>
</evidence>
<evidence type="ECO:0000256" key="3">
    <source>
        <dbReference type="ARBA" id="ARBA00015014"/>
    </source>
</evidence>
<accession>A0A6J1PSA6</accession>
<sequence length="1880" mass="209343">MDLSATQVYEDEDEDLSFTQKIVLEEEESVQVGMLSIGTTDYQIKAGTTKIGSRLGSCDIVINDITVSGLHAEIQANKGEGSTWISDLNSTNKTKLNNTRLQPTRFYELKDGSVIEFGTVHATYRTYRPADDIVIPETPAPSRQKVGNTIIPNTPDSSLNNSSSLDDDGSVILGTQKDDENSVFRRPRIPQQCQSTSSKKNTSLNESNDSRIATLNMSDINIGKEQVSIFDAETQNFEEGCKMASSSIHDMETQGVLIDTSEHFVEANTKADKQLSKLNINKTASRSVMDIHDIETQSCTDDNEINEMETRTSKVNIQNVTKKKVTMDTYTMKRQVYTDDTDKGGSNSQKSEISKNNGREKNLAQVRRDIHDLETQKFDNNYIAEDVSDLETQLELDGIASEQSRDISNLETQLELGGIANEQSRDISDLETQLELGGIASEQSRDISNLETQLELGGIASEQNRDISDMETQFVTDDTANEKNDRANKDKDKDSTVETTNDGINHENITKSSRSSSPGSLNLSSPGVEDRTSSPLNQSDHLLESTYLLEFFGKDIDKQEKVQAFNASTPKSLTKVTLERNSNVVNMQNAVNSGENNDEDIFEALTQRNSRKFEALMSDDSETNEEDALIMRKVSKKTRGKPRLEQINDDSDTDAEEYVAELAKKQHESSGTLNKLSNEYTSNRNDPGTSVESEDIFDVLTQRLDNPTTKDTSDSSINQPQKTNEIDRAVDDIEPTQIINNIDQDTRTNMLDVNDVAPTQLILSRETSPKTVINSKDFATKNNQNDVDDMTTTHIINSKSVDCCTTENLDRENIDYELAPTQVIGEVEDTEKRNSTHKKDSPQVNLNDTLEQKLNEMFNNVSNDNISNDNVSNIHEVSNMSTQCLENILESSQCDDPTNKSIASNRGTNSVSRKQLRKKSHVPCDQHSHNLLETEVNDVNTAETDSQDIYFSTITTRRKRNILRDTQEFEENVISCQHVDSLQASKADNEKPTDDDTDVESNKRRKIILSKTKNKSDGIMETLNDDNRNGTISSGNNEKSLRSSKATRQKDEAAPETSKEVLGIDSAKVEDAEENTSICIPCPSTDGQRAQKLDTLYEIDDDILTRLPAVRISGTVSNPASPSASSTSTVRSTRSKRHIAKNKREKRSSLTGKSPCEQNVGNSEKNDLREPSVDSHSNSVPDTPTTAKISSLVDTSEDSGTDSETDNETKYKRFQQMADRMLGNDLGCLKRQNKRRRKKIRVSPDVSEDPKQSMDVESNNPARTSSRITRHSSRQSDNSSPDLQREACAKNTAYRDKSTESDTKFTISKRKTSPSMVEEIMEQINKKKHKTAQVAEECPVSTRSLRSNIKTATDRQSPNNLNFTKMSTCAGPSMIENTKCSDDNKAVFKIALEKIQETSLNTETEGNVDSEGFNVRRTRRMIYDKQVMIPIISDIIANGSNKRDKTAQTKVTEEQASESQDKVLRVVLTPIKSPVDDASQEVERIMAKGPSNVQDKNLSVRESSNAKIFQRELRIRRRKRSNSDMQTESVLTESGISSELEDSDNTQLDNPAPRAKRGRAAKSSVFSLPESQASKKKETFKRPTRVKNSSNLTLDSSTENMISESSQGSTESDASTSSRVSRSKAASMKKKEKTELNQNTHRLIDESASGSSTSGEVISLSTPSKTRRSASILSNSTPFAMRHKVLFTGITDNITEDYSKIVKALGGSKVEDPAKCTILVTDKVRRTYKFLCVLAKGLPIVAIDWLRDSEAAARFLAWENYILKDPAAEAKFGFRLRKSLDKAKEKKLLDGYIVVLTPSIAPPPIEELKDMVSSCGGKALVRPPTKWPERAVVLSREEDLPNAKKFLAKAPKTVTVQSTEFILTGILRQETNFDKYKLKL</sequence>
<feature type="compositionally biased region" description="Acidic residues" evidence="14">
    <location>
        <begin position="1195"/>
        <end position="1206"/>
    </location>
</feature>
<evidence type="ECO:0000259" key="15">
    <source>
        <dbReference type="PROSITE" id="PS50006"/>
    </source>
</evidence>
<dbReference type="Pfam" id="PF00498">
    <property type="entry name" value="FHA"/>
    <property type="match status" value="1"/>
</dbReference>
<evidence type="ECO:0000256" key="1">
    <source>
        <dbReference type="ARBA" id="ARBA00004123"/>
    </source>
</evidence>
<evidence type="ECO:0000259" key="16">
    <source>
        <dbReference type="PROSITE" id="PS50172"/>
    </source>
</evidence>
<dbReference type="CDD" id="cd17744">
    <property type="entry name" value="BRCT_MDC1_rpt1"/>
    <property type="match status" value="1"/>
</dbReference>
<dbReference type="Gene3D" id="2.60.200.20">
    <property type="match status" value="1"/>
</dbReference>
<dbReference type="GO" id="GO:0005694">
    <property type="term" value="C:chromosome"/>
    <property type="evidence" value="ECO:0007669"/>
    <property type="project" value="UniProtKB-SubCell"/>
</dbReference>
<dbReference type="SMART" id="SM00240">
    <property type="entry name" value="FHA"/>
    <property type="match status" value="1"/>
</dbReference>
<feature type="compositionally biased region" description="Low complexity" evidence="14">
    <location>
        <begin position="1115"/>
        <end position="1132"/>
    </location>
</feature>
<keyword evidence="12" id="KW-0539">Nucleus</keyword>
<keyword evidence="11" id="KW-0234">DNA repair</keyword>
<feature type="domain" description="FHA" evidence="15">
    <location>
        <begin position="49"/>
        <end position="101"/>
    </location>
</feature>
<dbReference type="InterPro" id="IPR036420">
    <property type="entry name" value="BRCT_dom_sf"/>
</dbReference>
<feature type="region of interest" description="Disordered" evidence="14">
    <location>
        <begin position="1518"/>
        <end position="1662"/>
    </location>
</feature>
<feature type="domain" description="BRCT" evidence="16">
    <location>
        <begin position="1682"/>
        <end position="1763"/>
    </location>
</feature>
<keyword evidence="17" id="KW-1185">Reference proteome</keyword>
<dbReference type="PROSITE" id="PS50172">
    <property type="entry name" value="BRCT"/>
    <property type="match status" value="1"/>
</dbReference>
<dbReference type="GeneID" id="112454605"/>
<evidence type="ECO:0000256" key="7">
    <source>
        <dbReference type="ARBA" id="ARBA00022737"/>
    </source>
</evidence>
<keyword evidence="5" id="KW-1017">Isopeptide bond</keyword>
<feature type="region of interest" description="Disordered" evidence="14">
    <location>
        <begin position="1114"/>
        <end position="1210"/>
    </location>
</feature>
<feature type="compositionally biased region" description="Basic and acidic residues" evidence="14">
    <location>
        <begin position="1048"/>
        <end position="1059"/>
    </location>
</feature>
<keyword evidence="4" id="KW-0158">Chromosome</keyword>
<keyword evidence="7" id="KW-0677">Repeat</keyword>
<feature type="region of interest" description="Disordered" evidence="14">
    <location>
        <begin position="663"/>
        <end position="692"/>
    </location>
</feature>
<evidence type="ECO:0000256" key="4">
    <source>
        <dbReference type="ARBA" id="ARBA00022454"/>
    </source>
</evidence>
<feature type="compositionally biased region" description="Polar residues" evidence="14">
    <location>
        <begin position="145"/>
        <end position="155"/>
    </location>
</feature>
<organism evidence="17 18">
    <name type="scientific">Temnothorax curvispinosus</name>
    <dbReference type="NCBI Taxonomy" id="300111"/>
    <lineage>
        <taxon>Eukaryota</taxon>
        <taxon>Metazoa</taxon>
        <taxon>Ecdysozoa</taxon>
        <taxon>Arthropoda</taxon>
        <taxon>Hexapoda</taxon>
        <taxon>Insecta</taxon>
        <taxon>Pterygota</taxon>
        <taxon>Neoptera</taxon>
        <taxon>Endopterygota</taxon>
        <taxon>Hymenoptera</taxon>
        <taxon>Apocrita</taxon>
        <taxon>Aculeata</taxon>
        <taxon>Formicoidea</taxon>
        <taxon>Formicidae</taxon>
        <taxon>Myrmicinae</taxon>
        <taxon>Temnothorax</taxon>
    </lineage>
</organism>
<feature type="compositionally biased region" description="Polar residues" evidence="14">
    <location>
        <begin position="895"/>
        <end position="913"/>
    </location>
</feature>
<feature type="region of interest" description="Disordered" evidence="14">
    <location>
        <begin position="1223"/>
        <end position="1314"/>
    </location>
</feature>
<dbReference type="RefSeq" id="XP_024871870.1">
    <property type="nucleotide sequence ID" value="XM_025016102.1"/>
</dbReference>
<dbReference type="Pfam" id="PF16770">
    <property type="entry name" value="RTT107_BRCT_5"/>
    <property type="match status" value="1"/>
</dbReference>
<feature type="compositionally biased region" description="Polar residues" evidence="14">
    <location>
        <begin position="1174"/>
        <end position="1194"/>
    </location>
</feature>
<feature type="compositionally biased region" description="Low complexity" evidence="14">
    <location>
        <begin position="1603"/>
        <end position="1626"/>
    </location>
</feature>
<dbReference type="PANTHER" id="PTHR23196">
    <property type="entry name" value="PAX TRANSCRIPTION ACTIVATION DOMAIN INTERACTING PROTEIN"/>
    <property type="match status" value="1"/>
</dbReference>
<evidence type="ECO:0000256" key="14">
    <source>
        <dbReference type="SAM" id="MobiDB-lite"/>
    </source>
</evidence>
<feature type="compositionally biased region" description="Basic residues" evidence="14">
    <location>
        <begin position="1231"/>
        <end position="1241"/>
    </location>
</feature>
<dbReference type="SUPFAM" id="SSF49879">
    <property type="entry name" value="SMAD/FHA domain"/>
    <property type="match status" value="1"/>
</dbReference>
<feature type="compositionally biased region" description="Polar residues" evidence="14">
    <location>
        <begin position="705"/>
        <end position="723"/>
    </location>
</feature>
<evidence type="ECO:0000256" key="10">
    <source>
        <dbReference type="ARBA" id="ARBA00022990"/>
    </source>
</evidence>
<feature type="compositionally biased region" description="Basic and acidic residues" evidence="14">
    <location>
        <begin position="1283"/>
        <end position="1303"/>
    </location>
</feature>
<feature type="compositionally biased region" description="Polar residues" evidence="14">
    <location>
        <begin position="1586"/>
        <end position="1602"/>
    </location>
</feature>
<evidence type="ECO:0000256" key="5">
    <source>
        <dbReference type="ARBA" id="ARBA00022499"/>
    </source>
</evidence>
<name>A0A6J1PSA6_9HYME</name>
<feature type="compositionally biased region" description="Polar residues" evidence="14">
    <location>
        <begin position="1648"/>
        <end position="1662"/>
    </location>
</feature>
<evidence type="ECO:0000256" key="8">
    <source>
        <dbReference type="ARBA" id="ARBA00022763"/>
    </source>
</evidence>
<dbReference type="GO" id="GO:0005634">
    <property type="term" value="C:nucleus"/>
    <property type="evidence" value="ECO:0007669"/>
    <property type="project" value="UniProtKB-SubCell"/>
</dbReference>